<feature type="domain" description="Major facilitator superfamily (MFS) profile" evidence="5">
    <location>
        <begin position="19"/>
        <end position="404"/>
    </location>
</feature>
<evidence type="ECO:0000259" key="5">
    <source>
        <dbReference type="PROSITE" id="PS50850"/>
    </source>
</evidence>
<feature type="transmembrane region" description="Helical" evidence="4">
    <location>
        <begin position="233"/>
        <end position="253"/>
    </location>
</feature>
<dbReference type="InterPro" id="IPR036259">
    <property type="entry name" value="MFS_trans_sf"/>
</dbReference>
<dbReference type="InterPro" id="IPR011701">
    <property type="entry name" value="MFS"/>
</dbReference>
<sequence>MKSIFNSLSADKGPWFNDNIFLLILGRFLRSIAQASLTIMLPIYLSKLGFSGVQIGFALTLSVIVGLFFSLFVGFYSDLYGKKIVILLLTITNIISLTGFLVTTSYVPLLFFVAIGTIRGGGGGGAIGSAQQALVAENTTAQNRNEIFGRLSFFGASGSTIGYGLTIALPFLAGLYKSDWRQGYFLLIYVALLLYITTFVITLFIKEDKQRNKRKSAFSLSWKLLGKFSLTNALNGLGAGFFNGPVLVYWFFIRYGVEANMISIIYVLANVARAIASIYASRIAKTFGTVKTIVGSRVFGATMLALMAFMPTFFFAGLCYLLRMMVVSVGIPLRQSFVMGQSKEEERASMAALSNLPQQVTSSIGPTVSGYFIDYSLTEAPIFLAAIFQFANAVLYWHFFKKSG</sequence>
<dbReference type="EMBL" id="JACHYB010000001">
    <property type="protein sequence ID" value="MBB3187473.1"/>
    <property type="molecule type" value="Genomic_DNA"/>
</dbReference>
<evidence type="ECO:0000256" key="3">
    <source>
        <dbReference type="ARBA" id="ARBA00023136"/>
    </source>
</evidence>
<dbReference type="PROSITE" id="PS50850">
    <property type="entry name" value="MFS"/>
    <property type="match status" value="1"/>
</dbReference>
<feature type="transmembrane region" description="Helical" evidence="4">
    <location>
        <begin position="84"/>
        <end position="103"/>
    </location>
</feature>
<evidence type="ECO:0000313" key="6">
    <source>
        <dbReference type="EMBL" id="MBB3187473.1"/>
    </source>
</evidence>
<dbReference type="PANTHER" id="PTHR23520:SF5">
    <property type="entry name" value="TRANSPORTER, PUTATIVE (AFU_ORTHOLOGUE AFUA_3G04000)-RELATED"/>
    <property type="match status" value="1"/>
</dbReference>
<feature type="transmembrane region" description="Helical" evidence="4">
    <location>
        <begin position="20"/>
        <end position="45"/>
    </location>
</feature>
<keyword evidence="7" id="KW-1185">Reference proteome</keyword>
<evidence type="ECO:0000256" key="1">
    <source>
        <dbReference type="ARBA" id="ARBA00022692"/>
    </source>
</evidence>
<reference evidence="6 7" key="1">
    <citation type="submission" date="2020-08" db="EMBL/GenBank/DDBJ databases">
        <title>Genomic Encyclopedia of Type Strains, Phase IV (KMG-IV): sequencing the most valuable type-strain genomes for metagenomic binning, comparative biology and taxonomic classification.</title>
        <authorList>
            <person name="Goeker M."/>
        </authorList>
    </citation>
    <scope>NUCLEOTIDE SEQUENCE [LARGE SCALE GENOMIC DNA]</scope>
    <source>
        <strain evidence="6 7">DSM 27471</strain>
    </source>
</reference>
<evidence type="ECO:0000313" key="7">
    <source>
        <dbReference type="Proteomes" id="UP000544222"/>
    </source>
</evidence>
<feature type="transmembrane region" description="Helical" evidence="4">
    <location>
        <begin position="301"/>
        <end position="323"/>
    </location>
</feature>
<gene>
    <name evidence="6" type="ORF">FHX64_001636</name>
</gene>
<keyword evidence="3 4" id="KW-0472">Membrane</keyword>
<feature type="transmembrane region" description="Helical" evidence="4">
    <location>
        <begin position="259"/>
        <end position="280"/>
    </location>
</feature>
<dbReference type="Gene3D" id="1.20.1250.20">
    <property type="entry name" value="MFS general substrate transporter like domains"/>
    <property type="match status" value="2"/>
</dbReference>
<proteinExistence type="predicted"/>
<dbReference type="GO" id="GO:0022857">
    <property type="term" value="F:transmembrane transporter activity"/>
    <property type="evidence" value="ECO:0007669"/>
    <property type="project" value="InterPro"/>
</dbReference>
<dbReference type="InterPro" id="IPR020846">
    <property type="entry name" value="MFS_dom"/>
</dbReference>
<keyword evidence="1 4" id="KW-0812">Transmembrane</keyword>
<organism evidence="6 7">
    <name type="scientific">Microbacter margulisiae</name>
    <dbReference type="NCBI Taxonomy" id="1350067"/>
    <lineage>
        <taxon>Bacteria</taxon>
        <taxon>Pseudomonadati</taxon>
        <taxon>Bacteroidota</taxon>
        <taxon>Bacteroidia</taxon>
        <taxon>Bacteroidales</taxon>
        <taxon>Porphyromonadaceae</taxon>
        <taxon>Microbacter</taxon>
    </lineage>
</organism>
<feature type="transmembrane region" description="Helical" evidence="4">
    <location>
        <begin position="151"/>
        <end position="172"/>
    </location>
</feature>
<protein>
    <submittedName>
        <fullName evidence="6">MFS family permease</fullName>
    </submittedName>
</protein>
<accession>A0A7W5H1D5</accession>
<dbReference type="SUPFAM" id="SSF103473">
    <property type="entry name" value="MFS general substrate transporter"/>
    <property type="match status" value="1"/>
</dbReference>
<keyword evidence="2 4" id="KW-1133">Transmembrane helix</keyword>
<dbReference type="RefSeq" id="WP_183413227.1">
    <property type="nucleotide sequence ID" value="NZ_JACHYB010000001.1"/>
</dbReference>
<dbReference type="PANTHER" id="PTHR23520">
    <property type="entry name" value="TRANSPORTER, PUTATIVE (AFU_ORTHOLOGUE AFUA_3G04000)-RELATED"/>
    <property type="match status" value="1"/>
</dbReference>
<dbReference type="Pfam" id="PF07690">
    <property type="entry name" value="MFS_1"/>
    <property type="match status" value="1"/>
</dbReference>
<comment type="caution">
    <text evidence="6">The sequence shown here is derived from an EMBL/GenBank/DDBJ whole genome shotgun (WGS) entry which is preliminary data.</text>
</comment>
<name>A0A7W5H1D5_9PORP</name>
<feature type="transmembrane region" description="Helical" evidence="4">
    <location>
        <begin position="109"/>
        <end position="130"/>
    </location>
</feature>
<evidence type="ECO:0000256" key="4">
    <source>
        <dbReference type="SAM" id="Phobius"/>
    </source>
</evidence>
<dbReference type="Proteomes" id="UP000544222">
    <property type="component" value="Unassembled WGS sequence"/>
</dbReference>
<dbReference type="AlphaFoldDB" id="A0A7W5H1D5"/>
<feature type="transmembrane region" description="Helical" evidence="4">
    <location>
        <begin position="57"/>
        <end position="77"/>
    </location>
</feature>
<evidence type="ECO:0000256" key="2">
    <source>
        <dbReference type="ARBA" id="ARBA00022989"/>
    </source>
</evidence>
<feature type="transmembrane region" description="Helical" evidence="4">
    <location>
        <begin position="380"/>
        <end position="400"/>
    </location>
</feature>
<feature type="transmembrane region" description="Helical" evidence="4">
    <location>
        <begin position="184"/>
        <end position="205"/>
    </location>
</feature>